<dbReference type="EMBL" id="UOET01000554">
    <property type="protein sequence ID" value="VAW30707.1"/>
    <property type="molecule type" value="Genomic_DNA"/>
</dbReference>
<name>A0A3B0UYZ4_9ZZZZ</name>
<sequence length="276" mass="31015">MKKTIFITGASSGIGRAAVELFANKGWNVAATMRSPEKEQSLQKLENVRLFQLDVTQPETITEALESALKAFGDVDVLVNNAGYGAIGIFEKAEPEQIQKQFDTNVFGLMNVTRAFLPHFRKRKAGRIINISSVGGRITFPVYSVYHATKWAVEGFSESLQFELRPFNITVKLVEPAAIKTDFYSRSKDVFQKDGFPDYDTYEKVTLSNANKFGEEAPGPEVVAKTIWKAATGNCKKMRYPSSGQGKMLLMIRKIMPLRWFLFIIRSTVEKGFKTE</sequence>
<dbReference type="PRINTS" id="PR00081">
    <property type="entry name" value="GDHRDH"/>
</dbReference>
<dbReference type="AlphaFoldDB" id="A0A3B0UYZ4"/>
<dbReference type="Gene3D" id="3.40.50.720">
    <property type="entry name" value="NAD(P)-binding Rossmann-like Domain"/>
    <property type="match status" value="1"/>
</dbReference>
<dbReference type="Pfam" id="PF00106">
    <property type="entry name" value="adh_short"/>
    <property type="match status" value="1"/>
</dbReference>
<dbReference type="SUPFAM" id="SSF51735">
    <property type="entry name" value="NAD(P)-binding Rossmann-fold domains"/>
    <property type="match status" value="1"/>
</dbReference>
<evidence type="ECO:0000313" key="3">
    <source>
        <dbReference type="EMBL" id="VAW30707.1"/>
    </source>
</evidence>
<dbReference type="InterPro" id="IPR002347">
    <property type="entry name" value="SDR_fam"/>
</dbReference>
<proteinExistence type="inferred from homology"/>
<dbReference type="EC" id="1.1.1.100" evidence="3"/>
<dbReference type="PANTHER" id="PTHR43976">
    <property type="entry name" value="SHORT CHAIN DEHYDROGENASE"/>
    <property type="match status" value="1"/>
</dbReference>
<keyword evidence="2 3" id="KW-0560">Oxidoreductase</keyword>
<dbReference type="GO" id="GO:0004316">
    <property type="term" value="F:3-oxoacyl-[acyl-carrier-protein] reductase (NADPH) activity"/>
    <property type="evidence" value="ECO:0007669"/>
    <property type="project" value="UniProtKB-EC"/>
</dbReference>
<dbReference type="PRINTS" id="PR00080">
    <property type="entry name" value="SDRFAMILY"/>
</dbReference>
<dbReference type="PANTHER" id="PTHR43976:SF16">
    <property type="entry name" value="SHORT-CHAIN DEHYDROGENASE_REDUCTASE FAMILY PROTEIN"/>
    <property type="match status" value="1"/>
</dbReference>
<organism evidence="3">
    <name type="scientific">hydrothermal vent metagenome</name>
    <dbReference type="NCBI Taxonomy" id="652676"/>
    <lineage>
        <taxon>unclassified sequences</taxon>
        <taxon>metagenomes</taxon>
        <taxon>ecological metagenomes</taxon>
    </lineage>
</organism>
<evidence type="ECO:0000256" key="1">
    <source>
        <dbReference type="ARBA" id="ARBA00006484"/>
    </source>
</evidence>
<dbReference type="InterPro" id="IPR036291">
    <property type="entry name" value="NAD(P)-bd_dom_sf"/>
</dbReference>
<protein>
    <submittedName>
        <fullName evidence="3">3-oxoacyl-[acyl-carrier protein] reductase</fullName>
        <ecNumber evidence="3">1.1.1.100</ecNumber>
    </submittedName>
</protein>
<dbReference type="InterPro" id="IPR051911">
    <property type="entry name" value="SDR_oxidoreductase"/>
</dbReference>
<reference evidence="3" key="1">
    <citation type="submission" date="2018-06" db="EMBL/GenBank/DDBJ databases">
        <authorList>
            <person name="Zhirakovskaya E."/>
        </authorList>
    </citation>
    <scope>NUCLEOTIDE SEQUENCE</scope>
</reference>
<evidence type="ECO:0000256" key="2">
    <source>
        <dbReference type="ARBA" id="ARBA00023002"/>
    </source>
</evidence>
<dbReference type="FunFam" id="3.40.50.720:FF:000084">
    <property type="entry name" value="Short-chain dehydrogenase reductase"/>
    <property type="match status" value="1"/>
</dbReference>
<accession>A0A3B0UYZ4</accession>
<comment type="similarity">
    <text evidence="1">Belongs to the short-chain dehydrogenases/reductases (SDR) family.</text>
</comment>
<dbReference type="CDD" id="cd05374">
    <property type="entry name" value="17beta-HSD-like_SDR_c"/>
    <property type="match status" value="1"/>
</dbReference>
<gene>
    <name evidence="3" type="ORF">MNBD_BACTEROID07-366</name>
</gene>